<dbReference type="InterPro" id="IPR002755">
    <property type="entry name" value="DNA_primase_S"/>
</dbReference>
<gene>
    <name evidence="3" type="ORF">CSUI_002819</name>
</gene>
<comment type="caution">
    <text evidence="3">The sequence shown here is derived from an EMBL/GenBank/DDBJ whole genome shotgun (WGS) entry which is preliminary data.</text>
</comment>
<dbReference type="GeneID" id="94426229"/>
<evidence type="ECO:0000313" key="3">
    <source>
        <dbReference type="EMBL" id="PHJ23331.1"/>
    </source>
</evidence>
<dbReference type="AlphaFoldDB" id="A0A2C6KH15"/>
<dbReference type="Proteomes" id="UP000221165">
    <property type="component" value="Unassembled WGS sequence"/>
</dbReference>
<dbReference type="SUPFAM" id="SSF56747">
    <property type="entry name" value="Prim-pol domain"/>
    <property type="match status" value="1"/>
</dbReference>
<feature type="region of interest" description="Disordered" evidence="2">
    <location>
        <begin position="31"/>
        <end position="61"/>
    </location>
</feature>
<proteinExistence type="inferred from homology"/>
<dbReference type="GO" id="GO:0003899">
    <property type="term" value="F:DNA-directed RNA polymerase activity"/>
    <property type="evidence" value="ECO:0007669"/>
    <property type="project" value="InterPro"/>
</dbReference>
<dbReference type="PANTHER" id="PTHR10536">
    <property type="entry name" value="DNA PRIMASE SMALL SUBUNIT"/>
    <property type="match status" value="1"/>
</dbReference>
<sequence length="137" mass="15767">MRACSRDIGHLLKSPFCIHHATGRVCVPLDISSSSPLPYKEGRIPQDEEEEEERKKKKKKKLFDPAGVPTLSVLRREFDDPSRAHLPPHLRTSLAPYLEFFRDKFLHKLLKSVAQEMKYVKKLVGNVDARVKPESCF</sequence>
<dbReference type="RefSeq" id="XP_067925007.1">
    <property type="nucleotide sequence ID" value="XM_068063018.1"/>
</dbReference>
<dbReference type="VEuPathDB" id="ToxoDB:CSUI_002819"/>
<evidence type="ECO:0000313" key="4">
    <source>
        <dbReference type="Proteomes" id="UP000221165"/>
    </source>
</evidence>
<dbReference type="Gene3D" id="3.90.920.10">
    <property type="entry name" value="DNA primase, PRIM domain"/>
    <property type="match status" value="1"/>
</dbReference>
<evidence type="ECO:0000256" key="2">
    <source>
        <dbReference type="SAM" id="MobiDB-lite"/>
    </source>
</evidence>
<keyword evidence="4" id="KW-1185">Reference proteome</keyword>
<comment type="similarity">
    <text evidence="1">Belongs to the eukaryotic-type primase small subunit family.</text>
</comment>
<dbReference type="OrthoDB" id="19606at2759"/>
<reference evidence="3 4" key="1">
    <citation type="journal article" date="2017" name="Int. J. Parasitol.">
        <title>The genome of the protozoan parasite Cystoisospora suis and a reverse vaccinology approach to identify vaccine candidates.</title>
        <authorList>
            <person name="Palmieri N."/>
            <person name="Shrestha A."/>
            <person name="Ruttkowski B."/>
            <person name="Beck T."/>
            <person name="Vogl C."/>
            <person name="Tomley F."/>
            <person name="Blake D.P."/>
            <person name="Joachim A."/>
        </authorList>
    </citation>
    <scope>NUCLEOTIDE SEQUENCE [LARGE SCALE GENOMIC DNA]</scope>
    <source>
        <strain evidence="3 4">Wien I</strain>
    </source>
</reference>
<dbReference type="Pfam" id="PF01896">
    <property type="entry name" value="DNA_primase_S"/>
    <property type="match status" value="1"/>
</dbReference>
<organism evidence="3 4">
    <name type="scientific">Cystoisospora suis</name>
    <dbReference type="NCBI Taxonomy" id="483139"/>
    <lineage>
        <taxon>Eukaryota</taxon>
        <taxon>Sar</taxon>
        <taxon>Alveolata</taxon>
        <taxon>Apicomplexa</taxon>
        <taxon>Conoidasida</taxon>
        <taxon>Coccidia</taxon>
        <taxon>Eucoccidiorida</taxon>
        <taxon>Eimeriorina</taxon>
        <taxon>Sarcocystidae</taxon>
        <taxon>Cystoisospora</taxon>
    </lineage>
</organism>
<dbReference type="GO" id="GO:0006269">
    <property type="term" value="P:DNA replication, synthesis of primer"/>
    <property type="evidence" value="ECO:0007669"/>
    <property type="project" value="InterPro"/>
</dbReference>
<protein>
    <submittedName>
        <fullName evidence="3">Dna primase small subunit</fullName>
    </submittedName>
</protein>
<name>A0A2C6KH15_9APIC</name>
<accession>A0A2C6KH15</accession>
<evidence type="ECO:0000256" key="1">
    <source>
        <dbReference type="ARBA" id="ARBA00009762"/>
    </source>
</evidence>
<dbReference type="EMBL" id="MIGC01001200">
    <property type="protein sequence ID" value="PHJ23331.1"/>
    <property type="molecule type" value="Genomic_DNA"/>
</dbReference>